<dbReference type="Proteomes" id="UP001162131">
    <property type="component" value="Unassembled WGS sequence"/>
</dbReference>
<proteinExistence type="predicted"/>
<keyword evidence="1" id="KW-0175">Coiled coil</keyword>
<sequence length="352" mass="40984">MRMLICSQEGCKMKATARCRCKDPELLFCADHLGNHLINSPGKHDYEKLFDDPYLQTKNDVLSYIQNELQSLENLKINITKEVYTEMCKIKSSLDVYIGKIDEKIVSFWRNLDEIMWALENSNDSTNLEYLKLPSSEAIAYFKENNKNLIEDSTSESIISEIFKNLGWFRLSEFQEMSSKIKDLDEELLSVKQSCDEKINQNEYEHTKIIESYEMTNTNLKKIYDELYKEKRELELRYNQLIEDHQNCQSQPKRSSIPEPVRLIPSIPGIPQINFFKQSSIESSKVSTVDGRGYTCSLCMGKFRANEIHKNDCGCLNCGNCPFPDFEKIKGMHNRRCRVCNKKKVLFTGSWT</sequence>
<comment type="caution">
    <text evidence="2">The sequence shown here is derived from an EMBL/GenBank/DDBJ whole genome shotgun (WGS) entry which is preliminary data.</text>
</comment>
<evidence type="ECO:0000313" key="3">
    <source>
        <dbReference type="Proteomes" id="UP001162131"/>
    </source>
</evidence>
<gene>
    <name evidence="2" type="ORF">BSTOLATCC_MIC51216</name>
</gene>
<evidence type="ECO:0000256" key="1">
    <source>
        <dbReference type="SAM" id="Coils"/>
    </source>
</evidence>
<accession>A0AAU9K0D2</accession>
<dbReference type="EMBL" id="CAJZBQ010000051">
    <property type="protein sequence ID" value="CAG9330635.1"/>
    <property type="molecule type" value="Genomic_DNA"/>
</dbReference>
<evidence type="ECO:0000313" key="2">
    <source>
        <dbReference type="EMBL" id="CAG9330635.1"/>
    </source>
</evidence>
<name>A0AAU9K0D2_9CILI</name>
<organism evidence="2 3">
    <name type="scientific">Blepharisma stoltei</name>
    <dbReference type="NCBI Taxonomy" id="1481888"/>
    <lineage>
        <taxon>Eukaryota</taxon>
        <taxon>Sar</taxon>
        <taxon>Alveolata</taxon>
        <taxon>Ciliophora</taxon>
        <taxon>Postciliodesmatophora</taxon>
        <taxon>Heterotrichea</taxon>
        <taxon>Heterotrichida</taxon>
        <taxon>Blepharismidae</taxon>
        <taxon>Blepharisma</taxon>
    </lineage>
</organism>
<protein>
    <submittedName>
        <fullName evidence="2">Uncharacterized protein</fullName>
    </submittedName>
</protein>
<reference evidence="2" key="1">
    <citation type="submission" date="2021-09" db="EMBL/GenBank/DDBJ databases">
        <authorList>
            <consortium name="AG Swart"/>
            <person name="Singh M."/>
            <person name="Singh A."/>
            <person name="Seah K."/>
            <person name="Emmerich C."/>
        </authorList>
    </citation>
    <scope>NUCLEOTIDE SEQUENCE</scope>
    <source>
        <strain evidence="2">ATCC30299</strain>
    </source>
</reference>
<dbReference type="AlphaFoldDB" id="A0AAU9K0D2"/>
<feature type="coiled-coil region" evidence="1">
    <location>
        <begin position="181"/>
        <end position="251"/>
    </location>
</feature>
<keyword evidence="3" id="KW-1185">Reference proteome</keyword>